<name>D2XAH9_GBMV</name>
<dbReference type="Proteomes" id="UP000029780">
    <property type="component" value="Segment"/>
</dbReference>
<evidence type="ECO:0000313" key="1">
    <source>
        <dbReference type="EMBL" id="ADB03956.1"/>
    </source>
</evidence>
<dbReference type="OrthoDB" id="33287at10239"/>
<proteinExistence type="predicted"/>
<organismHost>
    <name type="scientific">Acanthamoeba</name>
    <dbReference type="NCBI Taxonomy" id="5754"/>
</organismHost>
<protein>
    <submittedName>
        <fullName evidence="1">Uncharacterized protein</fullName>
    </submittedName>
</protein>
<evidence type="ECO:0000313" key="2">
    <source>
        <dbReference type="Proteomes" id="UP000029780"/>
    </source>
</evidence>
<accession>D2XAH9</accession>
<reference evidence="1 2" key="1">
    <citation type="journal article" date="2009" name="Proc. Natl. Acad. Sci. U.S.A.">
        <title>Giant Marseillevirus highlights the role of amoebae as a melting pot in emergence of chimeric microorganisms.</title>
        <authorList>
            <person name="Boyer M."/>
            <person name="Yutin N."/>
            <person name="Pagnier I."/>
            <person name="Barrassi L."/>
            <person name="Fournous G."/>
            <person name="Espinosa L."/>
            <person name="Robert C."/>
            <person name="Azza S."/>
            <person name="Sun S."/>
            <person name="Rossmann M.G."/>
            <person name="Suzan-Monti M."/>
            <person name="La Scola B."/>
            <person name="Koonin E.V."/>
            <person name="Raoult D."/>
        </authorList>
    </citation>
    <scope>NUCLEOTIDE SEQUENCE [LARGE SCALE GENOMIC DNA]</scope>
    <source>
        <strain evidence="1 2">T19</strain>
    </source>
</reference>
<dbReference type="KEGG" id="vg:8746412"/>
<sequence>MELFFSPREFARFCLVSPVVFVKRAQESEFRKVGSSVDVYEVERILSEKSFSSSSEVSSQELERGIFSKVKEETSFFPGTDIKHGPFRMEIFNVARLARHPYNGTFETRGKKRIVVEGNHFKGELHGEIFTRILIPFQEWTREVVSTREVSLYDEGHFISSNEEVFLVQSSVGYYPSKHPLFS</sequence>
<gene>
    <name evidence="1" type="ORF">MAR_ORF175</name>
</gene>
<dbReference type="GeneID" id="8746412"/>
<dbReference type="EMBL" id="GU071086">
    <property type="protein sequence ID" value="ADB03956.1"/>
    <property type="molecule type" value="Genomic_DNA"/>
</dbReference>
<dbReference type="RefSeq" id="YP_003406918.1">
    <property type="nucleotide sequence ID" value="NC_013756.1"/>
</dbReference>
<keyword evidence="2" id="KW-1185">Reference proteome</keyword>
<organism evidence="1 2">
    <name type="scientific">Marseillevirus marseillevirus</name>
    <name type="common">GBM</name>
    <dbReference type="NCBI Taxonomy" id="694581"/>
    <lineage>
        <taxon>Viruses</taxon>
        <taxon>Varidnaviria</taxon>
        <taxon>Bamfordvirae</taxon>
        <taxon>Nucleocytoviricota</taxon>
        <taxon>Megaviricetes</taxon>
        <taxon>Pimascovirales</taxon>
        <taxon>Pimascovirales incertae sedis</taxon>
        <taxon>Marseilleviridae</taxon>
        <taxon>Marseillevirus</taxon>
        <taxon>Marseillevirus massiliense</taxon>
    </lineage>
</organism>